<protein>
    <submittedName>
        <fullName evidence="9">Dual specificity protein phosphatase, N-terminal half family protein</fullName>
    </submittedName>
</protein>
<evidence type="ECO:0000313" key="9">
    <source>
        <dbReference type="EMBL" id="TPR08912.1"/>
    </source>
</evidence>
<name>A0A254TRH4_ASPNG</name>
<keyword evidence="3 7" id="KW-1133">Transmembrane helix</keyword>
<dbReference type="Pfam" id="PF20684">
    <property type="entry name" value="Fung_rhodopsin"/>
    <property type="match status" value="1"/>
</dbReference>
<feature type="transmembrane region" description="Helical" evidence="7">
    <location>
        <begin position="102"/>
        <end position="123"/>
    </location>
</feature>
<proteinExistence type="inferred from homology"/>
<keyword evidence="2 7" id="KW-0812">Transmembrane</keyword>
<feature type="domain" description="Rhodopsin" evidence="8">
    <location>
        <begin position="43"/>
        <end position="299"/>
    </location>
</feature>
<dbReference type="eggNOG" id="ENOG502TDXU">
    <property type="taxonomic scope" value="Eukaryota"/>
</dbReference>
<evidence type="ECO:0000313" key="10">
    <source>
        <dbReference type="Proteomes" id="UP000197666"/>
    </source>
</evidence>
<dbReference type="VEuPathDB" id="FungiDB:M747DRAFT_280766"/>
<dbReference type="Proteomes" id="UP000197666">
    <property type="component" value="Unassembled WGS sequence"/>
</dbReference>
<feature type="transmembrane region" description="Helical" evidence="7">
    <location>
        <begin position="144"/>
        <end position="165"/>
    </location>
</feature>
<evidence type="ECO:0000256" key="4">
    <source>
        <dbReference type="ARBA" id="ARBA00023136"/>
    </source>
</evidence>
<dbReference type="VEuPathDB" id="FungiDB:An02g08320"/>
<dbReference type="EMBL" id="NKJJ02000003">
    <property type="protein sequence ID" value="TPR08912.1"/>
    <property type="molecule type" value="Genomic_DNA"/>
</dbReference>
<feature type="compositionally biased region" description="Basic and acidic residues" evidence="6">
    <location>
        <begin position="361"/>
        <end position="380"/>
    </location>
</feature>
<evidence type="ECO:0000256" key="6">
    <source>
        <dbReference type="SAM" id="MobiDB-lite"/>
    </source>
</evidence>
<feature type="transmembrane region" description="Helical" evidence="7">
    <location>
        <begin position="59"/>
        <end position="82"/>
    </location>
</feature>
<feature type="region of interest" description="Disordered" evidence="6">
    <location>
        <begin position="332"/>
        <end position="380"/>
    </location>
</feature>
<keyword evidence="4 7" id="KW-0472">Membrane</keyword>
<sequence length="380" mass="42380">MATSSTAGEVDALLSDHSTSNRGPEMLGACITSMIFCVIGLSIRVWAQSLIHRIWTADCILIILAAIFTLATAGCVIAAVASGMGQHAYWVISEDPHPPERMAFVVEMSYIITIIQAPALMFTKLSVLVFYQRAFSTIVRGVRWTIWGLFAFCLGLGVASTIVFVCACLPPQMFWLRVYPIFGYEAPQPLEDYTCMPQRTHLCIPLLLDSFSELILLGIPAVVLWNLQMALRRKIIIIFTFSLGLFVTAISAVRFYYAWTMVLGGDMTWADTDTCIWTTVQLCFGIVTACIPASAPLLRLRQTPNPRPWNKQGGYMLSINYASNSRKRKDMGTESMLDLQRSPEDDVEDSATRGTSWETPPSHELRKIEVVRKVEIHHGP</sequence>
<dbReference type="InterPro" id="IPR049326">
    <property type="entry name" value="Rhodopsin_dom_fungi"/>
</dbReference>
<dbReference type="PANTHER" id="PTHR33048">
    <property type="entry name" value="PTH11-LIKE INTEGRAL MEMBRANE PROTEIN (AFU_ORTHOLOGUE AFUA_5G11245)"/>
    <property type="match status" value="1"/>
</dbReference>
<dbReference type="GO" id="GO:0016020">
    <property type="term" value="C:membrane"/>
    <property type="evidence" value="ECO:0007669"/>
    <property type="project" value="UniProtKB-SubCell"/>
</dbReference>
<feature type="transmembrane region" description="Helical" evidence="7">
    <location>
        <begin position="276"/>
        <end position="298"/>
    </location>
</feature>
<dbReference type="AlphaFoldDB" id="A0A254TRH4"/>
<dbReference type="VEuPathDB" id="FungiDB:ATCC64974_55890"/>
<feature type="transmembrane region" description="Helical" evidence="7">
    <location>
        <begin position="206"/>
        <end position="228"/>
    </location>
</feature>
<organism evidence="9 10">
    <name type="scientific">Aspergillus niger</name>
    <dbReference type="NCBI Taxonomy" id="5061"/>
    <lineage>
        <taxon>Eukaryota</taxon>
        <taxon>Fungi</taxon>
        <taxon>Dikarya</taxon>
        <taxon>Ascomycota</taxon>
        <taxon>Pezizomycotina</taxon>
        <taxon>Eurotiomycetes</taxon>
        <taxon>Eurotiomycetidae</taxon>
        <taxon>Eurotiales</taxon>
        <taxon>Aspergillaceae</taxon>
        <taxon>Aspergillus</taxon>
        <taxon>Aspergillus subgen. Circumdati</taxon>
    </lineage>
</organism>
<evidence type="ECO:0000256" key="7">
    <source>
        <dbReference type="SAM" id="Phobius"/>
    </source>
</evidence>
<dbReference type="InterPro" id="IPR052337">
    <property type="entry name" value="SAT4-like"/>
</dbReference>
<evidence type="ECO:0000259" key="8">
    <source>
        <dbReference type="Pfam" id="PF20684"/>
    </source>
</evidence>
<comment type="caution">
    <text evidence="9">The sequence shown here is derived from an EMBL/GenBank/DDBJ whole genome shotgun (WGS) entry which is preliminary data.</text>
</comment>
<dbReference type="PANTHER" id="PTHR33048:SF129">
    <property type="entry name" value="INTEGRAL MEMBRANE PROTEIN-RELATED"/>
    <property type="match status" value="1"/>
</dbReference>
<evidence type="ECO:0000256" key="2">
    <source>
        <dbReference type="ARBA" id="ARBA00022692"/>
    </source>
</evidence>
<dbReference type="VEuPathDB" id="FungiDB:ASPNIDRAFT2_1158337"/>
<reference evidence="10" key="1">
    <citation type="submission" date="2018-10" db="EMBL/GenBank/DDBJ databases">
        <title>FDA dAtabase for Regulatory Grade micrObial Sequences (FDA-ARGOS): Supporting development and validation of Infectious Disease Dx tests.</title>
        <authorList>
            <person name="Kerrigan L."/>
            <person name="Tallon L."/>
            <person name="Sadzewicz L."/>
            <person name="Sengamalay N."/>
            <person name="Ott S."/>
            <person name="Godinez A."/>
            <person name="Nagaraj S."/>
            <person name="Vavikolanu K."/>
            <person name="Nadendla S."/>
            <person name="George J."/>
            <person name="Sichtig H."/>
        </authorList>
    </citation>
    <scope>NUCLEOTIDE SEQUENCE [LARGE SCALE GENOMIC DNA]</scope>
    <source>
        <strain evidence="10">FDAARGOS_311</strain>
    </source>
</reference>
<gene>
    <name evidence="9" type="ORF">CAN33_006555</name>
</gene>
<comment type="similarity">
    <text evidence="5">Belongs to the SAT4 family.</text>
</comment>
<evidence type="ECO:0000256" key="5">
    <source>
        <dbReference type="ARBA" id="ARBA00038359"/>
    </source>
</evidence>
<accession>A0A254TRH4</accession>
<comment type="subcellular location">
    <subcellularLocation>
        <location evidence="1">Membrane</location>
        <topology evidence="1">Multi-pass membrane protein</topology>
    </subcellularLocation>
</comment>
<feature type="transmembrane region" description="Helical" evidence="7">
    <location>
        <begin position="26"/>
        <end position="47"/>
    </location>
</feature>
<evidence type="ECO:0000256" key="3">
    <source>
        <dbReference type="ARBA" id="ARBA00022989"/>
    </source>
</evidence>
<evidence type="ECO:0000256" key="1">
    <source>
        <dbReference type="ARBA" id="ARBA00004141"/>
    </source>
</evidence>
<feature type="transmembrane region" description="Helical" evidence="7">
    <location>
        <begin position="235"/>
        <end position="256"/>
    </location>
</feature>